<sequence length="60" mass="6391">MTDTVPPPPVRELAPREHADLLRHLSAFFAEIAPGRRPKPDPVTAKTRATAPDPAGPLSG</sequence>
<dbReference type="EMBL" id="CP159872">
    <property type="protein sequence ID" value="XCM78290.1"/>
    <property type="molecule type" value="Genomic_DNA"/>
</dbReference>
<feature type="region of interest" description="Disordered" evidence="1">
    <location>
        <begin position="32"/>
        <end position="60"/>
    </location>
</feature>
<dbReference type="AlphaFoldDB" id="A0AAU8JR50"/>
<dbReference type="RefSeq" id="WP_354638064.1">
    <property type="nucleotide sequence ID" value="NZ_CP159872.1"/>
</dbReference>
<evidence type="ECO:0000313" key="2">
    <source>
        <dbReference type="EMBL" id="XCM78290.1"/>
    </source>
</evidence>
<gene>
    <name evidence="2" type="ORF">ABWK59_04765</name>
</gene>
<organism evidence="2">
    <name type="scientific">Kitasatospora camelliae</name>
    <dbReference type="NCBI Taxonomy" id="3156397"/>
    <lineage>
        <taxon>Bacteria</taxon>
        <taxon>Bacillati</taxon>
        <taxon>Actinomycetota</taxon>
        <taxon>Actinomycetes</taxon>
        <taxon>Kitasatosporales</taxon>
        <taxon>Streptomycetaceae</taxon>
        <taxon>Kitasatospora</taxon>
    </lineage>
</organism>
<evidence type="ECO:0000256" key="1">
    <source>
        <dbReference type="SAM" id="MobiDB-lite"/>
    </source>
</evidence>
<reference evidence="2" key="1">
    <citation type="submission" date="2024-06" db="EMBL/GenBank/DDBJ databases">
        <title>The genome sequences of Kitasatospora sp. strain HUAS MG31.</title>
        <authorList>
            <person name="Mo P."/>
        </authorList>
    </citation>
    <scope>NUCLEOTIDE SEQUENCE</scope>
    <source>
        <strain evidence="2">HUAS MG31</strain>
    </source>
</reference>
<dbReference type="KEGG" id="kcm:ABWK59_04765"/>
<accession>A0AAU8JR50</accession>
<proteinExistence type="predicted"/>
<protein>
    <submittedName>
        <fullName evidence="2">Uncharacterized protein</fullName>
    </submittedName>
</protein>
<name>A0AAU8JR50_9ACTN</name>